<dbReference type="EMBL" id="JYDJ01000536">
    <property type="protein sequence ID" value="KRX34636.1"/>
    <property type="molecule type" value="Genomic_DNA"/>
</dbReference>
<accession>A0A0V0T6M0</accession>
<name>A0A0V0T6M0_9BILA</name>
<keyword evidence="3" id="KW-1185">Reference proteome</keyword>
<sequence length="89" mass="9641">MLRSSGATRRISNRLPPDGRSPSMSFGWFQQDQSANRSAQDTCRGLDLCRPCQPVTASDQLNDSTKGPAASWSIVVSNQHHVANTGLLV</sequence>
<dbReference type="Proteomes" id="UP000055048">
    <property type="component" value="Unassembled WGS sequence"/>
</dbReference>
<dbReference type="AlphaFoldDB" id="A0A0V0T6M0"/>
<organism evidence="2 3">
    <name type="scientific">Trichinella murrelli</name>
    <dbReference type="NCBI Taxonomy" id="144512"/>
    <lineage>
        <taxon>Eukaryota</taxon>
        <taxon>Metazoa</taxon>
        <taxon>Ecdysozoa</taxon>
        <taxon>Nematoda</taxon>
        <taxon>Enoplea</taxon>
        <taxon>Dorylaimia</taxon>
        <taxon>Trichinellida</taxon>
        <taxon>Trichinellidae</taxon>
        <taxon>Trichinella</taxon>
    </lineage>
</organism>
<proteinExistence type="predicted"/>
<dbReference type="OrthoDB" id="5924172at2759"/>
<evidence type="ECO:0000313" key="3">
    <source>
        <dbReference type="Proteomes" id="UP000055048"/>
    </source>
</evidence>
<evidence type="ECO:0000256" key="1">
    <source>
        <dbReference type="SAM" id="MobiDB-lite"/>
    </source>
</evidence>
<evidence type="ECO:0000313" key="2">
    <source>
        <dbReference type="EMBL" id="KRX34636.1"/>
    </source>
</evidence>
<comment type="caution">
    <text evidence="2">The sequence shown here is derived from an EMBL/GenBank/DDBJ whole genome shotgun (WGS) entry which is preliminary data.</text>
</comment>
<reference evidence="2 3" key="1">
    <citation type="submission" date="2015-01" db="EMBL/GenBank/DDBJ databases">
        <title>Evolution of Trichinella species and genotypes.</title>
        <authorList>
            <person name="Korhonen P.K."/>
            <person name="Edoardo P."/>
            <person name="Giuseppe L.R."/>
            <person name="Gasser R.B."/>
        </authorList>
    </citation>
    <scope>NUCLEOTIDE SEQUENCE [LARGE SCALE GENOMIC DNA]</scope>
    <source>
        <strain evidence="2">ISS417</strain>
    </source>
</reference>
<feature type="region of interest" description="Disordered" evidence="1">
    <location>
        <begin position="1"/>
        <end position="28"/>
    </location>
</feature>
<protein>
    <submittedName>
        <fullName evidence="2">Uncharacterized protein</fullName>
    </submittedName>
</protein>
<gene>
    <name evidence="2" type="ORF">T05_4341</name>
</gene>